<keyword evidence="2" id="KW-0812">Transmembrane</keyword>
<feature type="transmembrane region" description="Helical" evidence="2">
    <location>
        <begin position="62"/>
        <end position="82"/>
    </location>
</feature>
<keyword evidence="4" id="KW-1185">Reference proteome</keyword>
<dbReference type="OrthoDB" id="4831516at2"/>
<evidence type="ECO:0000256" key="2">
    <source>
        <dbReference type="SAM" id="Phobius"/>
    </source>
</evidence>
<dbReference type="RefSeq" id="WP_130781537.1">
    <property type="nucleotide sequence ID" value="NZ_BIMR01000148.1"/>
</dbReference>
<reference evidence="3 4" key="1">
    <citation type="submission" date="2019-01" db="EMBL/GenBank/DDBJ databases">
        <title>Draft genome sequence of Cellulomonas takizawaensis strain TKZ-21.</title>
        <authorList>
            <person name="Yamamura H."/>
            <person name="Hayashi T."/>
            <person name="Hamada M."/>
            <person name="Serisawa Y."/>
            <person name="Matsuyama K."/>
            <person name="Nakagawa Y."/>
            <person name="Otoguro M."/>
            <person name="Yanagida F."/>
            <person name="Hayakawa M."/>
        </authorList>
    </citation>
    <scope>NUCLEOTIDE SEQUENCE [LARGE SCALE GENOMIC DNA]</scope>
    <source>
        <strain evidence="3 4">NBRC12680</strain>
    </source>
</reference>
<comment type="caution">
    <text evidence="3">The sequence shown here is derived from an EMBL/GenBank/DDBJ whole genome shotgun (WGS) entry which is preliminary data.</text>
</comment>
<keyword evidence="2" id="KW-1133">Transmembrane helix</keyword>
<proteinExistence type="predicted"/>
<feature type="region of interest" description="Disordered" evidence="1">
    <location>
        <begin position="84"/>
        <end position="109"/>
    </location>
</feature>
<evidence type="ECO:0000313" key="3">
    <source>
        <dbReference type="EMBL" id="GCE76932.1"/>
    </source>
</evidence>
<gene>
    <name evidence="3" type="ORF">CBZ_19880</name>
</gene>
<feature type="transmembrane region" description="Helical" evidence="2">
    <location>
        <begin position="21"/>
        <end position="42"/>
    </location>
</feature>
<accession>A0A402DS30</accession>
<dbReference type="Proteomes" id="UP000289954">
    <property type="component" value="Unassembled WGS sequence"/>
</dbReference>
<name>A0A402DS30_9CELL</name>
<evidence type="ECO:0000313" key="4">
    <source>
        <dbReference type="Proteomes" id="UP000289954"/>
    </source>
</evidence>
<sequence length="109" mass="11630">MTQTTAPAEVRTSGWDRWARRWVSVGGLVTVVGIGNLVAALNWNAIAKGTQDPGAFAASDRYALWGFAFLVVGQAMVTRSAFTDARRAPSDLDAPSPARAPRSGRLDRA</sequence>
<protein>
    <submittedName>
        <fullName evidence="3">Uncharacterized protein</fullName>
    </submittedName>
</protein>
<organism evidence="3 4">
    <name type="scientific">Cellulomonas biazotea</name>
    <dbReference type="NCBI Taxonomy" id="1709"/>
    <lineage>
        <taxon>Bacteria</taxon>
        <taxon>Bacillati</taxon>
        <taxon>Actinomycetota</taxon>
        <taxon>Actinomycetes</taxon>
        <taxon>Micrococcales</taxon>
        <taxon>Cellulomonadaceae</taxon>
        <taxon>Cellulomonas</taxon>
    </lineage>
</organism>
<keyword evidence="2" id="KW-0472">Membrane</keyword>
<evidence type="ECO:0000256" key="1">
    <source>
        <dbReference type="SAM" id="MobiDB-lite"/>
    </source>
</evidence>
<dbReference type="EMBL" id="BIMR01000148">
    <property type="protein sequence ID" value="GCE76932.1"/>
    <property type="molecule type" value="Genomic_DNA"/>
</dbReference>
<dbReference type="AlphaFoldDB" id="A0A402DS30"/>